<dbReference type="Proteomes" id="UP000637002">
    <property type="component" value="Unassembled WGS sequence"/>
</dbReference>
<protein>
    <submittedName>
        <fullName evidence="3">Alpha/beta hydrolase</fullName>
    </submittedName>
</protein>
<evidence type="ECO:0000313" key="4">
    <source>
        <dbReference type="Proteomes" id="UP000637002"/>
    </source>
</evidence>
<dbReference type="Gene3D" id="3.40.50.1820">
    <property type="entry name" value="alpha/beta hydrolase"/>
    <property type="match status" value="1"/>
</dbReference>
<dbReference type="PANTHER" id="PTHR43798">
    <property type="entry name" value="MONOACYLGLYCEROL LIPASE"/>
    <property type="match status" value="1"/>
</dbReference>
<accession>A0A916UX22</accession>
<dbReference type="InterPro" id="IPR050266">
    <property type="entry name" value="AB_hydrolase_sf"/>
</dbReference>
<evidence type="ECO:0000259" key="2">
    <source>
        <dbReference type="Pfam" id="PF00561"/>
    </source>
</evidence>
<dbReference type="InterPro" id="IPR029058">
    <property type="entry name" value="AB_hydrolase_fold"/>
</dbReference>
<dbReference type="Pfam" id="PF00561">
    <property type="entry name" value="Abhydrolase_1"/>
    <property type="match status" value="1"/>
</dbReference>
<gene>
    <name evidence="3" type="ORF">GCM10010994_57140</name>
</gene>
<dbReference type="GO" id="GO:0016020">
    <property type="term" value="C:membrane"/>
    <property type="evidence" value="ECO:0007669"/>
    <property type="project" value="TreeGrafter"/>
</dbReference>
<reference evidence="3" key="1">
    <citation type="journal article" date="2014" name="Int. J. Syst. Evol. Microbiol.">
        <title>Complete genome sequence of Corynebacterium casei LMG S-19264T (=DSM 44701T), isolated from a smear-ripened cheese.</title>
        <authorList>
            <consortium name="US DOE Joint Genome Institute (JGI-PGF)"/>
            <person name="Walter F."/>
            <person name="Albersmeier A."/>
            <person name="Kalinowski J."/>
            <person name="Ruckert C."/>
        </authorList>
    </citation>
    <scope>NUCLEOTIDE SEQUENCE</scope>
    <source>
        <strain evidence="3">CGMCC 1.12919</strain>
    </source>
</reference>
<dbReference type="AlphaFoldDB" id="A0A916UX22"/>
<keyword evidence="1 3" id="KW-0378">Hydrolase</keyword>
<evidence type="ECO:0000256" key="1">
    <source>
        <dbReference type="ARBA" id="ARBA00022801"/>
    </source>
</evidence>
<proteinExistence type="predicted"/>
<dbReference type="EMBL" id="BMGG01000012">
    <property type="protein sequence ID" value="GGC91927.1"/>
    <property type="molecule type" value="Genomic_DNA"/>
</dbReference>
<comment type="caution">
    <text evidence="3">The sequence shown here is derived from an EMBL/GenBank/DDBJ whole genome shotgun (WGS) entry which is preliminary data.</text>
</comment>
<organism evidence="3 4">
    <name type="scientific">Chelatococcus reniformis</name>
    <dbReference type="NCBI Taxonomy" id="1494448"/>
    <lineage>
        <taxon>Bacteria</taxon>
        <taxon>Pseudomonadati</taxon>
        <taxon>Pseudomonadota</taxon>
        <taxon>Alphaproteobacteria</taxon>
        <taxon>Hyphomicrobiales</taxon>
        <taxon>Chelatococcaceae</taxon>
        <taxon>Chelatococcus</taxon>
    </lineage>
</organism>
<dbReference type="SUPFAM" id="SSF53474">
    <property type="entry name" value="alpha/beta-Hydrolases"/>
    <property type="match status" value="1"/>
</dbReference>
<sequence length="298" mass="32540">MPYAQSGAVRLYYEEVGTGHPIIFVHEFGSDLREWEAQLRFFSREYRCIAFNARGYPPSDVPSAEDSYSYIHSADDIAAVARHIGVEKAHIVGLSMGAYAALQFGLRHPGLASAIVVAGCGSGAAREHRASFKAHAEAMAGQFLEAGSAAVAPAVGLGATRIQLQNKDPRGWQEFVRHLSEHSAQGSALTLRNYQAIRPSLYDLEEQLDRLTTPILLAVGDEDEPCLDVNLFLKRTIPSAGLWMLPRSGHAINLEEPAAFNEEVQRFFSTVERGRWGLRDPRSLAEGLANPGAVAGKR</sequence>
<keyword evidence="4" id="KW-1185">Reference proteome</keyword>
<feature type="domain" description="AB hydrolase-1" evidence="2">
    <location>
        <begin position="21"/>
        <end position="257"/>
    </location>
</feature>
<reference evidence="3" key="2">
    <citation type="submission" date="2020-09" db="EMBL/GenBank/DDBJ databases">
        <authorList>
            <person name="Sun Q."/>
            <person name="Zhou Y."/>
        </authorList>
    </citation>
    <scope>NUCLEOTIDE SEQUENCE</scope>
    <source>
        <strain evidence="3">CGMCC 1.12919</strain>
    </source>
</reference>
<evidence type="ECO:0000313" key="3">
    <source>
        <dbReference type="EMBL" id="GGC91927.1"/>
    </source>
</evidence>
<dbReference type="PANTHER" id="PTHR43798:SF31">
    <property type="entry name" value="AB HYDROLASE SUPERFAMILY PROTEIN YCLE"/>
    <property type="match status" value="1"/>
</dbReference>
<dbReference type="InterPro" id="IPR000073">
    <property type="entry name" value="AB_hydrolase_1"/>
</dbReference>
<name>A0A916UX22_9HYPH</name>
<dbReference type="RefSeq" id="WP_188612589.1">
    <property type="nucleotide sequence ID" value="NZ_BMGG01000012.1"/>
</dbReference>
<dbReference type="GO" id="GO:0016787">
    <property type="term" value="F:hydrolase activity"/>
    <property type="evidence" value="ECO:0007669"/>
    <property type="project" value="UniProtKB-KW"/>
</dbReference>